<dbReference type="Proteomes" id="UP000324632">
    <property type="component" value="Chromosome 18"/>
</dbReference>
<dbReference type="AlphaFoldDB" id="A0A5A9NGX4"/>
<dbReference type="PANTHER" id="PTHR45716:SF1">
    <property type="entry name" value="SYNAPTOTAGMIN-LIKE PROTEIN 3"/>
    <property type="match status" value="1"/>
</dbReference>
<dbReference type="GO" id="GO:0006886">
    <property type="term" value="P:intracellular protein transport"/>
    <property type="evidence" value="ECO:0007669"/>
    <property type="project" value="InterPro"/>
</dbReference>
<sequence>MRLEQRFWTTDLELFQALERESVLEVLRRDKALRSIEAERIRRLKTELHNVCGQGTRSFARPYGQRSCARCQRVLGQFWDCGSVCCGCSHRICDKCRVVRSAQDWKCTVCHAYREFKIKSGEWFMEQQAKKYPEGKNRHETTGDKLLQSYQQFSCIRVVPPTPPPFYEAPVRNSFHRLEDHKTSKPFTKSMGNLMASVSTHIKKLSKSQNDLSMGAGNLAVVHAVARNPGWKSQSEGAIDKACDVRADCFFHSKVTCSIVMITVAKPRLCKVPSLPNLSQKMSSGTDQSGSASLTDDNVSHTSEYSDEQQESNSSTSMDFGTFENTSSVSGEIHVAIGYKTSCLEITVKACKNLMYGDMKKRKCHPYVNICLLPKKNLTQNMKTTVKTGNNPVYDETFTCVVTREQLVTSVLHISLWHTRGLKKKVFLGETFIRLENTDHLNSVCLEQGEDNNRQAALSDKRQDHPLGGDVDLYTSELILKVKFLPQTDPHTDGSLMGTHGQLIVLICDVSKLQSMSKTAYIEGILCLSGDRVLVQRSPALKKTAVTLQMNFSRLTPQDLQQATLLFSLWEKGSLRHGKRLLKSAQLCAGSSWQRLHQMPGVWNDYNLPLHAEAS</sequence>
<feature type="compositionally biased region" description="Polar residues" evidence="1">
    <location>
        <begin position="311"/>
        <end position="321"/>
    </location>
</feature>
<gene>
    <name evidence="4" type="ORF">E1301_Tti017376</name>
</gene>
<dbReference type="Pfam" id="PF00168">
    <property type="entry name" value="C2"/>
    <property type="match status" value="1"/>
</dbReference>
<dbReference type="GO" id="GO:0042043">
    <property type="term" value="F:neurexin family protein binding"/>
    <property type="evidence" value="ECO:0007669"/>
    <property type="project" value="TreeGrafter"/>
</dbReference>
<evidence type="ECO:0000259" key="2">
    <source>
        <dbReference type="PROSITE" id="PS50004"/>
    </source>
</evidence>
<dbReference type="EMBL" id="SOYY01000018">
    <property type="protein sequence ID" value="KAA0708940.1"/>
    <property type="molecule type" value="Genomic_DNA"/>
</dbReference>
<dbReference type="PROSITE" id="PS50916">
    <property type="entry name" value="RABBD"/>
    <property type="match status" value="1"/>
</dbReference>
<dbReference type="PROSITE" id="PS50004">
    <property type="entry name" value="C2"/>
    <property type="match status" value="1"/>
</dbReference>
<dbReference type="InterPro" id="IPR013083">
    <property type="entry name" value="Znf_RING/FYVE/PHD"/>
</dbReference>
<evidence type="ECO:0000313" key="5">
    <source>
        <dbReference type="Proteomes" id="UP000324632"/>
    </source>
</evidence>
<feature type="compositionally biased region" description="Polar residues" evidence="1">
    <location>
        <begin position="277"/>
        <end position="303"/>
    </location>
</feature>
<dbReference type="Gene3D" id="3.30.40.10">
    <property type="entry name" value="Zinc/RING finger domain, C3HC4 (zinc finger)"/>
    <property type="match status" value="1"/>
</dbReference>
<dbReference type="FunFam" id="3.30.40.10:FF:000018">
    <property type="entry name" value="Synaptotagmin-like 5, isoform CRA_a"/>
    <property type="match status" value="1"/>
</dbReference>
<dbReference type="GO" id="GO:0070382">
    <property type="term" value="C:exocytic vesicle"/>
    <property type="evidence" value="ECO:0007669"/>
    <property type="project" value="TreeGrafter"/>
</dbReference>
<dbReference type="SUPFAM" id="SSF49562">
    <property type="entry name" value="C2 domain (Calcium/lipid-binding domain, CaLB)"/>
    <property type="match status" value="1"/>
</dbReference>
<dbReference type="Pfam" id="PF02318">
    <property type="entry name" value="FYVE_2"/>
    <property type="match status" value="1"/>
</dbReference>
<evidence type="ECO:0000259" key="3">
    <source>
        <dbReference type="PROSITE" id="PS50916"/>
    </source>
</evidence>
<comment type="caution">
    <text evidence="4">The sequence shown here is derived from an EMBL/GenBank/DDBJ whole genome shotgun (WGS) entry which is preliminary data.</text>
</comment>
<dbReference type="InterPro" id="IPR010911">
    <property type="entry name" value="Rab_BD"/>
</dbReference>
<accession>A0A5A9NGX4</accession>
<dbReference type="InterPro" id="IPR011011">
    <property type="entry name" value="Znf_FYVE_PHD"/>
</dbReference>
<feature type="domain" description="RabBD" evidence="3">
    <location>
        <begin position="9"/>
        <end position="127"/>
    </location>
</feature>
<dbReference type="InterPro" id="IPR041282">
    <property type="entry name" value="FYVE_2"/>
</dbReference>
<dbReference type="PANTHER" id="PTHR45716">
    <property type="entry name" value="BITESIZE, ISOFORM I"/>
    <property type="match status" value="1"/>
</dbReference>
<keyword evidence="5" id="KW-1185">Reference proteome</keyword>
<dbReference type="GO" id="GO:0031267">
    <property type="term" value="F:small GTPase binding"/>
    <property type="evidence" value="ECO:0007669"/>
    <property type="project" value="InterPro"/>
</dbReference>
<dbReference type="SUPFAM" id="SSF57903">
    <property type="entry name" value="FYVE/PHD zinc finger"/>
    <property type="match status" value="1"/>
</dbReference>
<name>A0A5A9NGX4_9TELE</name>
<reference evidence="4 5" key="1">
    <citation type="journal article" date="2019" name="Mol. Ecol. Resour.">
        <title>Chromosome-level genome assembly of Triplophysa tibetana, a fish adapted to the harsh high-altitude environment of the Tibetan Plateau.</title>
        <authorList>
            <person name="Yang X."/>
            <person name="Liu H."/>
            <person name="Ma Z."/>
            <person name="Zou Y."/>
            <person name="Zou M."/>
            <person name="Mao Y."/>
            <person name="Li X."/>
            <person name="Wang H."/>
            <person name="Chen T."/>
            <person name="Wang W."/>
            <person name="Yang R."/>
        </authorList>
    </citation>
    <scope>NUCLEOTIDE SEQUENCE [LARGE SCALE GENOMIC DNA]</scope>
    <source>
        <strain evidence="4">TTIB1903HZAU</strain>
        <tissue evidence="4">Muscle</tissue>
    </source>
</reference>
<feature type="region of interest" description="Disordered" evidence="1">
    <location>
        <begin position="277"/>
        <end position="321"/>
    </location>
</feature>
<dbReference type="SMART" id="SM00239">
    <property type="entry name" value="C2"/>
    <property type="match status" value="1"/>
</dbReference>
<organism evidence="4 5">
    <name type="scientific">Triplophysa tibetana</name>
    <dbReference type="NCBI Taxonomy" id="1572043"/>
    <lineage>
        <taxon>Eukaryota</taxon>
        <taxon>Metazoa</taxon>
        <taxon>Chordata</taxon>
        <taxon>Craniata</taxon>
        <taxon>Vertebrata</taxon>
        <taxon>Euteleostomi</taxon>
        <taxon>Actinopterygii</taxon>
        <taxon>Neopterygii</taxon>
        <taxon>Teleostei</taxon>
        <taxon>Ostariophysi</taxon>
        <taxon>Cypriniformes</taxon>
        <taxon>Nemacheilidae</taxon>
        <taxon>Triplophysa</taxon>
    </lineage>
</organism>
<dbReference type="GO" id="GO:0005886">
    <property type="term" value="C:plasma membrane"/>
    <property type="evidence" value="ECO:0007669"/>
    <property type="project" value="TreeGrafter"/>
</dbReference>
<evidence type="ECO:0000256" key="1">
    <source>
        <dbReference type="SAM" id="MobiDB-lite"/>
    </source>
</evidence>
<dbReference type="Gene3D" id="2.60.40.150">
    <property type="entry name" value="C2 domain"/>
    <property type="match status" value="1"/>
</dbReference>
<feature type="domain" description="C2" evidence="2">
    <location>
        <begin position="329"/>
        <end position="454"/>
    </location>
</feature>
<proteinExistence type="predicted"/>
<dbReference type="GO" id="GO:0006887">
    <property type="term" value="P:exocytosis"/>
    <property type="evidence" value="ECO:0007669"/>
    <property type="project" value="TreeGrafter"/>
</dbReference>
<dbReference type="InterPro" id="IPR035892">
    <property type="entry name" value="C2_domain_sf"/>
</dbReference>
<protein>
    <submittedName>
        <fullName evidence="4">Synaptotagmin-like protein 3</fullName>
    </submittedName>
</protein>
<evidence type="ECO:0000313" key="4">
    <source>
        <dbReference type="EMBL" id="KAA0708940.1"/>
    </source>
</evidence>
<dbReference type="InterPro" id="IPR000008">
    <property type="entry name" value="C2_dom"/>
</dbReference>